<accession>A0A6L2KTL0</accession>
<name>A0A6L2KTL0_TANCI</name>
<comment type="caution">
    <text evidence="2">The sequence shown here is derived from an EMBL/GenBank/DDBJ whole genome shotgun (WGS) entry which is preliminary data.</text>
</comment>
<organism evidence="2">
    <name type="scientific">Tanacetum cinerariifolium</name>
    <name type="common">Dalmatian daisy</name>
    <name type="synonym">Chrysanthemum cinerariifolium</name>
    <dbReference type="NCBI Taxonomy" id="118510"/>
    <lineage>
        <taxon>Eukaryota</taxon>
        <taxon>Viridiplantae</taxon>
        <taxon>Streptophyta</taxon>
        <taxon>Embryophyta</taxon>
        <taxon>Tracheophyta</taxon>
        <taxon>Spermatophyta</taxon>
        <taxon>Magnoliopsida</taxon>
        <taxon>eudicotyledons</taxon>
        <taxon>Gunneridae</taxon>
        <taxon>Pentapetalae</taxon>
        <taxon>asterids</taxon>
        <taxon>campanulids</taxon>
        <taxon>Asterales</taxon>
        <taxon>Asteraceae</taxon>
        <taxon>Asteroideae</taxon>
        <taxon>Anthemideae</taxon>
        <taxon>Anthemidinae</taxon>
        <taxon>Tanacetum</taxon>
    </lineage>
</organism>
<protein>
    <submittedName>
        <fullName evidence="2">Uncharacterized protein</fullName>
    </submittedName>
</protein>
<evidence type="ECO:0000256" key="1">
    <source>
        <dbReference type="SAM" id="MobiDB-lite"/>
    </source>
</evidence>
<gene>
    <name evidence="2" type="ORF">Tci_023343</name>
</gene>
<feature type="compositionally biased region" description="Pro residues" evidence="1">
    <location>
        <begin position="79"/>
        <end position="93"/>
    </location>
</feature>
<sequence>MHKAFPLPGESSHWQYKFPLPVEGVPTARRMEIPLLGVCTAMMKKLLFSTVPAAAGVADEGAASVVVDDVNVADVEPYIPSPTPPTQPPPPLQDLPSTSQVHLTPPPSLIARLQSPQQQSQPSHDAEMSMDLLHTLLDTWGIIANMDIDEDVTLQDVADIAKEVVVDAEIEEMPVKFQEVVEVVTTAKLITEVVNAASDTITAVDTLILATTITAAALTLTTAPSAARKRKGVVIRVPEETATTPSIIIHTEPKSKDKGKGIMVHEPKPLKKKT</sequence>
<proteinExistence type="predicted"/>
<dbReference type="AlphaFoldDB" id="A0A6L2KTL0"/>
<feature type="region of interest" description="Disordered" evidence="1">
    <location>
        <begin position="252"/>
        <end position="274"/>
    </location>
</feature>
<reference evidence="2" key="1">
    <citation type="journal article" date="2019" name="Sci. Rep.">
        <title>Draft genome of Tanacetum cinerariifolium, the natural source of mosquito coil.</title>
        <authorList>
            <person name="Yamashiro T."/>
            <person name="Shiraishi A."/>
            <person name="Satake H."/>
            <person name="Nakayama K."/>
        </authorList>
    </citation>
    <scope>NUCLEOTIDE SEQUENCE</scope>
</reference>
<dbReference type="EMBL" id="BKCJ010002855">
    <property type="protein sequence ID" value="GEU51365.1"/>
    <property type="molecule type" value="Genomic_DNA"/>
</dbReference>
<feature type="region of interest" description="Disordered" evidence="1">
    <location>
        <begin position="76"/>
        <end position="106"/>
    </location>
</feature>
<evidence type="ECO:0000313" key="2">
    <source>
        <dbReference type="EMBL" id="GEU51365.1"/>
    </source>
</evidence>